<dbReference type="KEGG" id="moc:BB934_23620"/>
<dbReference type="PANTHER" id="PTHR48079">
    <property type="entry name" value="PROTEIN YEEZ"/>
    <property type="match status" value="1"/>
</dbReference>
<dbReference type="InterPro" id="IPR051783">
    <property type="entry name" value="NAD(P)-dependent_oxidoreduct"/>
</dbReference>
<reference evidence="3" key="1">
    <citation type="submission" date="2016-07" db="EMBL/GenBank/DDBJ databases">
        <title>Microvirga ossetica sp. nov. a new species of rhizobia isolated from root nodules of the legume species Vicia alpestris Steven originated from North Ossetia region in the Caucasus.</title>
        <authorList>
            <person name="Safronova V.I."/>
            <person name="Kuznetsova I.G."/>
            <person name="Sazanova A.L."/>
            <person name="Belimov A."/>
            <person name="Andronov E."/>
            <person name="Osledkin Y.S."/>
            <person name="Onishchuk O.P."/>
            <person name="Kurchak O.N."/>
            <person name="Shaposhnikov A.I."/>
            <person name="Willems A."/>
            <person name="Tikhonovich I.A."/>
        </authorList>
    </citation>
    <scope>NUCLEOTIDE SEQUENCE [LARGE SCALE GENOMIC DNA]</scope>
    <source>
        <strain evidence="3">V5/3M</strain>
    </source>
</reference>
<dbReference type="InterPro" id="IPR036291">
    <property type="entry name" value="NAD(P)-bd_dom_sf"/>
</dbReference>
<gene>
    <name evidence="3" type="ORF">BB934_23620</name>
</gene>
<dbReference type="Pfam" id="PF01370">
    <property type="entry name" value="Epimerase"/>
    <property type="match status" value="1"/>
</dbReference>
<evidence type="ECO:0000313" key="3">
    <source>
        <dbReference type="EMBL" id="ANY80851.1"/>
    </source>
</evidence>
<dbReference type="Gene3D" id="3.40.50.720">
    <property type="entry name" value="NAD(P)-binding Rossmann-like Domain"/>
    <property type="match status" value="1"/>
</dbReference>
<evidence type="ECO:0000259" key="2">
    <source>
        <dbReference type="Pfam" id="PF01370"/>
    </source>
</evidence>
<feature type="region of interest" description="Disordered" evidence="1">
    <location>
        <begin position="322"/>
        <end position="345"/>
    </location>
</feature>
<proteinExistence type="predicted"/>
<dbReference type="SUPFAM" id="SSF51735">
    <property type="entry name" value="NAD(P)-binding Rossmann-fold domains"/>
    <property type="match status" value="1"/>
</dbReference>
<dbReference type="GO" id="GO:0004029">
    <property type="term" value="F:aldehyde dehydrogenase (NAD+) activity"/>
    <property type="evidence" value="ECO:0007669"/>
    <property type="project" value="TreeGrafter"/>
</dbReference>
<name>A0A1B2ELM1_9HYPH</name>
<evidence type="ECO:0000256" key="1">
    <source>
        <dbReference type="SAM" id="MobiDB-lite"/>
    </source>
</evidence>
<dbReference type="GO" id="GO:0005737">
    <property type="term" value="C:cytoplasm"/>
    <property type="evidence" value="ECO:0007669"/>
    <property type="project" value="TreeGrafter"/>
</dbReference>
<protein>
    <recommendedName>
        <fullName evidence="2">NAD-dependent epimerase/dehydratase domain-containing protein</fullName>
    </recommendedName>
</protein>
<dbReference type="AlphaFoldDB" id="A0A1B2ELM1"/>
<dbReference type="InterPro" id="IPR001509">
    <property type="entry name" value="Epimerase_deHydtase"/>
</dbReference>
<dbReference type="PANTHER" id="PTHR48079:SF6">
    <property type="entry name" value="NAD(P)-BINDING DOMAIN-CONTAINING PROTEIN-RELATED"/>
    <property type="match status" value="1"/>
</dbReference>
<feature type="domain" description="NAD-dependent epimerase/dehydratase" evidence="2">
    <location>
        <begin position="3"/>
        <end position="221"/>
    </location>
</feature>
<dbReference type="OrthoDB" id="7941246at2"/>
<dbReference type="EMBL" id="CP016616">
    <property type="protein sequence ID" value="ANY80851.1"/>
    <property type="molecule type" value="Genomic_DNA"/>
</dbReference>
<dbReference type="RefSeq" id="WP_099511923.1">
    <property type="nucleotide sequence ID" value="NZ_CP016616.1"/>
</dbReference>
<accession>A0A1B2ELM1</accession>
<sequence>MNVLVVGGTGFLGGAVAREALARGHRVAIFTRGHNATDAGPEGIEVLTGDRHGDLSALKDRAFDLVVDTCAFAPEAVTSLLDALSPAIGRYALVTSVSVYADFKAPGVSEDSPASRATPEQLEMARALPPEQRSSAASYDKAYGPLKRECELVALERLGERALILRSGLLVGAGDYTDRLTSWVRRVDQGGAIPAPGDPQRLVQLVDVRDAARFIVEAAERNMGGLFNLTGRPFPFADLLEAIRRVTGSDARLVWRSDEAVLAAGLEPWTEVPLWLPHADEAFRHFLEIDVEKAFAHGFKPRPLDETLRQILAWDRTRRGTPLKAGMPPEKEAALLADPLRAQAE</sequence>
<organism evidence="3">
    <name type="scientific">Microvirga ossetica</name>
    <dbReference type="NCBI Taxonomy" id="1882682"/>
    <lineage>
        <taxon>Bacteria</taxon>
        <taxon>Pseudomonadati</taxon>
        <taxon>Pseudomonadota</taxon>
        <taxon>Alphaproteobacteria</taxon>
        <taxon>Hyphomicrobiales</taxon>
        <taxon>Methylobacteriaceae</taxon>
        <taxon>Microvirga</taxon>
    </lineage>
</organism>